<keyword evidence="2" id="KW-1185">Reference proteome</keyword>
<dbReference type="AlphaFoldDB" id="A0A9D3XY23"/>
<comment type="caution">
    <text evidence="1">The sequence shown here is derived from an EMBL/GenBank/DDBJ whole genome shotgun (WGS) entry which is preliminary data.</text>
</comment>
<evidence type="ECO:0000313" key="1">
    <source>
        <dbReference type="EMBL" id="KAH1187285.1"/>
    </source>
</evidence>
<dbReference type="EMBL" id="JAHDVG010000463">
    <property type="protein sequence ID" value="KAH1187285.1"/>
    <property type="molecule type" value="Genomic_DNA"/>
</dbReference>
<reference evidence="1" key="1">
    <citation type="submission" date="2021-09" db="EMBL/GenBank/DDBJ databases">
        <title>The genome of Mauremys mutica provides insights into the evolution of semi-aquatic lifestyle.</title>
        <authorList>
            <person name="Gong S."/>
            <person name="Gao Y."/>
        </authorList>
    </citation>
    <scope>NUCLEOTIDE SEQUENCE</scope>
    <source>
        <strain evidence="1">MM-2020</strain>
        <tissue evidence="1">Muscle</tissue>
    </source>
</reference>
<sequence length="108" mass="12344">MQLLCVEPISKLSSLTYARFINYFRIYLNENKQNSSLKPTGYLHYSPEGPPAHIVLTFVSPVPTYQCCCLLFSSQLRPKYCKDVNSSHYSTQVLHSTNYYCAELNAGH</sequence>
<proteinExistence type="predicted"/>
<organism evidence="1 2">
    <name type="scientific">Mauremys mutica</name>
    <name type="common">yellowpond turtle</name>
    <dbReference type="NCBI Taxonomy" id="74926"/>
    <lineage>
        <taxon>Eukaryota</taxon>
        <taxon>Metazoa</taxon>
        <taxon>Chordata</taxon>
        <taxon>Craniata</taxon>
        <taxon>Vertebrata</taxon>
        <taxon>Euteleostomi</taxon>
        <taxon>Archelosauria</taxon>
        <taxon>Testudinata</taxon>
        <taxon>Testudines</taxon>
        <taxon>Cryptodira</taxon>
        <taxon>Durocryptodira</taxon>
        <taxon>Testudinoidea</taxon>
        <taxon>Geoemydidae</taxon>
        <taxon>Geoemydinae</taxon>
        <taxon>Mauremys</taxon>
    </lineage>
</organism>
<name>A0A9D3XY23_9SAUR</name>
<accession>A0A9D3XY23</accession>
<evidence type="ECO:0000313" key="2">
    <source>
        <dbReference type="Proteomes" id="UP000827986"/>
    </source>
</evidence>
<protein>
    <submittedName>
        <fullName evidence="1">Uncharacterized protein</fullName>
    </submittedName>
</protein>
<dbReference type="Proteomes" id="UP000827986">
    <property type="component" value="Unassembled WGS sequence"/>
</dbReference>
<gene>
    <name evidence="1" type="ORF">KIL84_020034</name>
</gene>